<dbReference type="GO" id="GO:0005524">
    <property type="term" value="F:ATP binding"/>
    <property type="evidence" value="ECO:0007669"/>
    <property type="project" value="UniProtKB-KW"/>
</dbReference>
<keyword evidence="2" id="KW-0547">Nucleotide-binding</keyword>
<organism evidence="4 5">
    <name type="scientific">Acetatifactor muris</name>
    <dbReference type="NCBI Taxonomy" id="879566"/>
    <lineage>
        <taxon>Bacteria</taxon>
        <taxon>Bacillati</taxon>
        <taxon>Bacillota</taxon>
        <taxon>Clostridia</taxon>
        <taxon>Lachnospirales</taxon>
        <taxon>Lachnospiraceae</taxon>
        <taxon>Acetatifactor</taxon>
    </lineage>
</organism>
<proteinExistence type="predicted"/>
<evidence type="ECO:0000259" key="3">
    <source>
        <dbReference type="PROSITE" id="PS51459"/>
    </source>
</evidence>
<evidence type="ECO:0000313" key="4">
    <source>
        <dbReference type="EMBL" id="SOY27700.1"/>
    </source>
</evidence>
<dbReference type="PANTHER" id="PTHR13504:SF38">
    <property type="entry name" value="FIDO DOMAIN-CONTAINING PROTEIN"/>
    <property type="match status" value="1"/>
</dbReference>
<gene>
    <name evidence="4" type="ORF">AMURIS_00404</name>
</gene>
<evidence type="ECO:0000313" key="5">
    <source>
        <dbReference type="Proteomes" id="UP000236311"/>
    </source>
</evidence>
<dbReference type="EMBL" id="OFSM01000002">
    <property type="protein sequence ID" value="SOY27700.1"/>
    <property type="molecule type" value="Genomic_DNA"/>
</dbReference>
<keyword evidence="5" id="KW-1185">Reference proteome</keyword>
<dbReference type="Pfam" id="PF02661">
    <property type="entry name" value="Fic"/>
    <property type="match status" value="1"/>
</dbReference>
<evidence type="ECO:0000256" key="1">
    <source>
        <dbReference type="PIRSR" id="PIRSR640198-1"/>
    </source>
</evidence>
<dbReference type="SUPFAM" id="SSF140931">
    <property type="entry name" value="Fic-like"/>
    <property type="match status" value="1"/>
</dbReference>
<feature type="domain" description="Fido" evidence="3">
    <location>
        <begin position="1"/>
        <end position="89"/>
    </location>
</feature>
<name>A0A2K4ZB67_9FIRM</name>
<dbReference type="InterPro" id="IPR036597">
    <property type="entry name" value="Fido-like_dom_sf"/>
</dbReference>
<dbReference type="PROSITE" id="PS51459">
    <property type="entry name" value="FIDO"/>
    <property type="match status" value="1"/>
</dbReference>
<dbReference type="InterPro" id="IPR040198">
    <property type="entry name" value="Fido_containing"/>
</dbReference>
<dbReference type="Gene3D" id="1.10.3290.10">
    <property type="entry name" value="Fido-like domain"/>
    <property type="match status" value="1"/>
</dbReference>
<protein>
    <submittedName>
        <fullName evidence="4">Fic/DOC family protein</fullName>
    </submittedName>
</protein>
<dbReference type="PANTHER" id="PTHR13504">
    <property type="entry name" value="FIDO DOMAIN-CONTAINING PROTEIN DDB_G0283145"/>
    <property type="match status" value="1"/>
</dbReference>
<dbReference type="Proteomes" id="UP000236311">
    <property type="component" value="Unassembled WGS sequence"/>
</dbReference>
<keyword evidence="2" id="KW-0067">ATP-binding</keyword>
<feature type="binding site" evidence="2">
    <location>
        <begin position="35"/>
        <end position="42"/>
    </location>
    <ligand>
        <name>ATP</name>
        <dbReference type="ChEBI" id="CHEBI:30616"/>
    </ligand>
</feature>
<dbReference type="InterPro" id="IPR003812">
    <property type="entry name" value="Fido"/>
</dbReference>
<dbReference type="AlphaFoldDB" id="A0A2K4ZB67"/>
<sequence>MEELLSELADVEEADALTAAAYFHAKFENIHPFADGNGRAGRLAMNYFLILHNHPPVIIHEEDRLEYYTALEAWDSVQDLDPLRNFLRMQTEKTWEKQIVRFEKCILKNI</sequence>
<reference evidence="4 5" key="1">
    <citation type="submission" date="2018-01" db="EMBL/GenBank/DDBJ databases">
        <authorList>
            <person name="Gaut B.S."/>
            <person name="Morton B.R."/>
            <person name="Clegg M.T."/>
            <person name="Duvall M.R."/>
        </authorList>
    </citation>
    <scope>NUCLEOTIDE SEQUENCE [LARGE SCALE GENOMIC DNA]</scope>
    <source>
        <strain evidence="4">GP69</strain>
    </source>
</reference>
<accession>A0A2K4ZB67</accession>
<feature type="binding site" evidence="2">
    <location>
        <begin position="67"/>
        <end position="68"/>
    </location>
    <ligand>
        <name>ATP</name>
        <dbReference type="ChEBI" id="CHEBI:30616"/>
    </ligand>
</feature>
<feature type="active site" evidence="1">
    <location>
        <position position="31"/>
    </location>
</feature>
<evidence type="ECO:0000256" key="2">
    <source>
        <dbReference type="PIRSR" id="PIRSR640198-2"/>
    </source>
</evidence>